<accession>A0A939DFN9</accession>
<evidence type="ECO:0000256" key="3">
    <source>
        <dbReference type="ARBA" id="ARBA00023163"/>
    </source>
</evidence>
<dbReference type="GO" id="GO:0003700">
    <property type="term" value="F:DNA-binding transcription factor activity"/>
    <property type="evidence" value="ECO:0007669"/>
    <property type="project" value="InterPro"/>
</dbReference>
<feature type="domain" description="HTH marR-type" evidence="4">
    <location>
        <begin position="1"/>
        <end position="142"/>
    </location>
</feature>
<evidence type="ECO:0000313" key="5">
    <source>
        <dbReference type="EMBL" id="MBN7797314.1"/>
    </source>
</evidence>
<evidence type="ECO:0000256" key="2">
    <source>
        <dbReference type="ARBA" id="ARBA00023125"/>
    </source>
</evidence>
<protein>
    <submittedName>
        <fullName evidence="5">Homoprotocatechuate degradation operon regulator HpaR</fullName>
    </submittedName>
</protein>
<dbReference type="RefSeq" id="WP_206560767.1">
    <property type="nucleotide sequence ID" value="NZ_JAFKCZ010000008.1"/>
</dbReference>
<name>A0A939DFN9_9GAMM</name>
<dbReference type="PANTHER" id="PTHR42756:SF1">
    <property type="entry name" value="TRANSCRIPTIONAL REPRESSOR OF EMRAB OPERON"/>
    <property type="match status" value="1"/>
</dbReference>
<dbReference type="Pfam" id="PF12802">
    <property type="entry name" value="MarR_2"/>
    <property type="match status" value="1"/>
</dbReference>
<dbReference type="PROSITE" id="PS50995">
    <property type="entry name" value="HTH_MARR_2"/>
    <property type="match status" value="1"/>
</dbReference>
<dbReference type="GO" id="GO:0045892">
    <property type="term" value="P:negative regulation of DNA-templated transcription"/>
    <property type="evidence" value="ECO:0007669"/>
    <property type="project" value="InterPro"/>
</dbReference>
<dbReference type="AlphaFoldDB" id="A0A939DFN9"/>
<dbReference type="SUPFAM" id="SSF46785">
    <property type="entry name" value="Winged helix' DNA-binding domain"/>
    <property type="match status" value="1"/>
</dbReference>
<dbReference type="GO" id="GO:0003677">
    <property type="term" value="F:DNA binding"/>
    <property type="evidence" value="ECO:0007669"/>
    <property type="project" value="UniProtKB-KW"/>
</dbReference>
<dbReference type="Gene3D" id="1.10.10.10">
    <property type="entry name" value="Winged helix-like DNA-binding domain superfamily/Winged helix DNA-binding domain"/>
    <property type="match status" value="1"/>
</dbReference>
<keyword evidence="1" id="KW-0805">Transcription regulation</keyword>
<keyword evidence="3" id="KW-0804">Transcription</keyword>
<organism evidence="5 6">
    <name type="scientific">Parahaliea mediterranea</name>
    <dbReference type="NCBI Taxonomy" id="651086"/>
    <lineage>
        <taxon>Bacteria</taxon>
        <taxon>Pseudomonadati</taxon>
        <taxon>Pseudomonadota</taxon>
        <taxon>Gammaproteobacteria</taxon>
        <taxon>Cellvibrionales</taxon>
        <taxon>Halieaceae</taxon>
        <taxon>Parahaliea</taxon>
    </lineage>
</organism>
<gene>
    <name evidence="5" type="primary">hpaR</name>
    <name evidence="5" type="ORF">JYP50_11970</name>
</gene>
<proteinExistence type="predicted"/>
<comment type="caution">
    <text evidence="5">The sequence shown here is derived from an EMBL/GenBank/DDBJ whole genome shotgun (WGS) entry which is preliminary data.</text>
</comment>
<dbReference type="InterPro" id="IPR036390">
    <property type="entry name" value="WH_DNA-bd_sf"/>
</dbReference>
<dbReference type="EMBL" id="JAFKCZ010000008">
    <property type="protein sequence ID" value="MBN7797314.1"/>
    <property type="molecule type" value="Genomic_DNA"/>
</dbReference>
<dbReference type="InterPro" id="IPR000835">
    <property type="entry name" value="HTH_MarR-typ"/>
</dbReference>
<dbReference type="PANTHER" id="PTHR42756">
    <property type="entry name" value="TRANSCRIPTIONAL REGULATOR, MARR"/>
    <property type="match status" value="1"/>
</dbReference>
<dbReference type="NCBIfam" id="TIGR02337">
    <property type="entry name" value="HpaR"/>
    <property type="match status" value="1"/>
</dbReference>
<dbReference type="Proteomes" id="UP000664303">
    <property type="component" value="Unassembled WGS sequence"/>
</dbReference>
<evidence type="ECO:0000313" key="6">
    <source>
        <dbReference type="Proteomes" id="UP000664303"/>
    </source>
</evidence>
<dbReference type="InterPro" id="IPR036388">
    <property type="entry name" value="WH-like_DNA-bd_sf"/>
</dbReference>
<reference evidence="5" key="1">
    <citation type="submission" date="2021-02" db="EMBL/GenBank/DDBJ databases">
        <title>PHA producing bacteria isolated from coastal sediment in Guangdong, Shenzhen.</title>
        <authorList>
            <person name="Zheng W."/>
            <person name="Yu S."/>
            <person name="Huang Y."/>
        </authorList>
    </citation>
    <scope>NUCLEOTIDE SEQUENCE</scope>
    <source>
        <strain evidence="5">TN14-10</strain>
    </source>
</reference>
<evidence type="ECO:0000259" key="4">
    <source>
        <dbReference type="PROSITE" id="PS50995"/>
    </source>
</evidence>
<dbReference type="SMART" id="SM00347">
    <property type="entry name" value="HTH_MARR"/>
    <property type="match status" value="1"/>
</dbReference>
<evidence type="ECO:0000256" key="1">
    <source>
        <dbReference type="ARBA" id="ARBA00023015"/>
    </source>
</evidence>
<keyword evidence="6" id="KW-1185">Reference proteome</keyword>
<dbReference type="InterPro" id="IPR012712">
    <property type="entry name" value="HpaR/FarR"/>
</dbReference>
<keyword evidence="2" id="KW-0238">DNA-binding</keyword>
<sequence>MRAFRRSLPMSLLKAREAVMKNFIPHLREHDLSPQQWRVLRALFDAREIGAPEVEMTTLADQCYLLMPSLSRIVQHLAKRGLIQRRTSATDQRRSMISLDETGVELVKVMSVQSEARYAHITQVFGYGKLELLYELLDELTEKLGEEAFEPDDLKEAE</sequence>